<dbReference type="RefSeq" id="WP_063633747.1">
    <property type="nucleotide sequence ID" value="NZ_CP015285.1"/>
</dbReference>
<evidence type="ECO:0000313" key="3">
    <source>
        <dbReference type="EMBL" id="ANC90608.1"/>
    </source>
</evidence>
<organism evidence="3 4">
    <name type="scientific">Azospirillum humicireducens</name>
    <dbReference type="NCBI Taxonomy" id="1226968"/>
    <lineage>
        <taxon>Bacteria</taxon>
        <taxon>Pseudomonadati</taxon>
        <taxon>Pseudomonadota</taxon>
        <taxon>Alphaproteobacteria</taxon>
        <taxon>Rhodospirillales</taxon>
        <taxon>Azospirillaceae</taxon>
        <taxon>Azospirillum</taxon>
    </lineage>
</organism>
<keyword evidence="2" id="KW-0812">Transmembrane</keyword>
<keyword evidence="2" id="KW-1133">Transmembrane helix</keyword>
<evidence type="ECO:0000256" key="2">
    <source>
        <dbReference type="SAM" id="Phobius"/>
    </source>
</evidence>
<accession>A0A160JD37</accession>
<reference evidence="3 4" key="1">
    <citation type="journal article" date="2013" name="Int. J. Syst. Evol. Microbiol.">
        <title>Azospirillum humicireducens sp. nov., a nitrogen-fixing bacterium isolated from a microbial fuel cell.</title>
        <authorList>
            <person name="Zhou S."/>
            <person name="Han L."/>
            <person name="Wang Y."/>
            <person name="Yang G."/>
            <person name="Zhuang L."/>
            <person name="Hu P."/>
        </authorList>
    </citation>
    <scope>NUCLEOTIDE SEQUENCE [LARGE SCALE GENOMIC DNA]</scope>
    <source>
        <strain evidence="3 4">SgZ-5</strain>
    </source>
</reference>
<keyword evidence="2" id="KW-0472">Membrane</keyword>
<dbReference type="Proteomes" id="UP000077405">
    <property type="component" value="Chromosome"/>
</dbReference>
<gene>
    <name evidence="3" type="ORF">A6A40_01050</name>
</gene>
<feature type="coiled-coil region" evidence="1">
    <location>
        <begin position="68"/>
        <end position="95"/>
    </location>
</feature>
<dbReference type="AlphaFoldDB" id="A0A160JD37"/>
<dbReference type="EMBL" id="CP015285">
    <property type="protein sequence ID" value="ANC90608.1"/>
    <property type="molecule type" value="Genomic_DNA"/>
</dbReference>
<proteinExistence type="predicted"/>
<feature type="transmembrane region" description="Helical" evidence="2">
    <location>
        <begin position="6"/>
        <end position="29"/>
    </location>
</feature>
<evidence type="ECO:0000256" key="1">
    <source>
        <dbReference type="SAM" id="Coils"/>
    </source>
</evidence>
<keyword evidence="1" id="KW-0175">Coiled coil</keyword>
<dbReference type="KEGG" id="ahu:A6A40_01050"/>
<dbReference type="OrthoDB" id="7358175at2"/>
<evidence type="ECO:0000313" key="4">
    <source>
        <dbReference type="Proteomes" id="UP000077405"/>
    </source>
</evidence>
<dbReference type="STRING" id="1226968.A6A40_01050"/>
<name>A0A160JD37_9PROT</name>
<keyword evidence="4" id="KW-1185">Reference proteome</keyword>
<sequence>MWQDYGNALISAFGLAGLGFGIGKLVIILGERAIERRHGSEGVRNVIARRAKLETKLEARRGERIRELKELDGTVEDILRRRKVLERQIEESRQSGERLVRLIGEEVQGSPFYVAMVVNKYVGTGAVQQSQHSLIDPAWAQPQTIEVWARSMAEARTEIERRYPPAFGYAVTRMQEFLSADTPVAKAG</sequence>
<protein>
    <submittedName>
        <fullName evidence="3">Uncharacterized protein</fullName>
    </submittedName>
</protein>